<dbReference type="PANTHER" id="PTHR17630">
    <property type="entry name" value="DIENELACTONE HYDROLASE"/>
    <property type="match status" value="1"/>
</dbReference>
<evidence type="ECO:0000313" key="2">
    <source>
        <dbReference type="EMBL" id="CAJ2505782.1"/>
    </source>
</evidence>
<reference evidence="2" key="1">
    <citation type="submission" date="2023-10" db="EMBL/GenBank/DDBJ databases">
        <authorList>
            <person name="Hackl T."/>
        </authorList>
    </citation>
    <scope>NUCLEOTIDE SEQUENCE</scope>
</reference>
<dbReference type="Pfam" id="PF01738">
    <property type="entry name" value="DLH"/>
    <property type="match status" value="1"/>
</dbReference>
<comment type="caution">
    <text evidence="2">The sequence shown here is derived from an EMBL/GenBank/DDBJ whole genome shotgun (WGS) entry which is preliminary data.</text>
</comment>
<dbReference type="PANTHER" id="PTHR17630:SF105">
    <property type="entry name" value="DIENELACTONE HYDROLASE FAMILY PROTEIN (AFU_ORTHOLOGUE AFUA_4G08790)"/>
    <property type="match status" value="1"/>
</dbReference>
<gene>
    <name evidence="2" type="ORF">KHLLAP_LOCUS6250</name>
</gene>
<dbReference type="EMBL" id="CAUWAG010000007">
    <property type="protein sequence ID" value="CAJ2505782.1"/>
    <property type="molecule type" value="Genomic_DNA"/>
</dbReference>
<dbReference type="InterPro" id="IPR029058">
    <property type="entry name" value="AB_hydrolase_fold"/>
</dbReference>
<dbReference type="GO" id="GO:0016787">
    <property type="term" value="F:hydrolase activity"/>
    <property type="evidence" value="ECO:0007669"/>
    <property type="project" value="InterPro"/>
</dbReference>
<protein>
    <submittedName>
        <fullName evidence="2">Uu.00g131760.m01.CDS01</fullName>
    </submittedName>
</protein>
<dbReference type="Gene3D" id="3.40.50.1820">
    <property type="entry name" value="alpha/beta hydrolase"/>
    <property type="match status" value="1"/>
</dbReference>
<sequence length="279" mass="31006">MSCPDCFKGGVHEGTPSGITTRLHGLDTYVAEPASGRPPKGIIVVIPDAFGWEFVNIRLMADGYAKKQDYRVYAPDFMNGNSAPLYMLDSMKLVLAKGTWFDTLAKPYHIFWVLLAFAKWGIPNRFAKSFPIVQKFMENLRRNEGAHIPVGIAGFCWGGKHTLVIAGDFKADGKPLVDAAFTAHPSFLSLYDDIKKIRAPTSFGIGDLDSQVSPEQAEKIRDIIEAKPEAQKGEMRMYHGYGHGFACRVDAKNDDPRGAAEAEDQALAWFEKHFANVRY</sequence>
<feature type="domain" description="Dienelactone hydrolase" evidence="1">
    <location>
        <begin position="26"/>
        <end position="273"/>
    </location>
</feature>
<proteinExistence type="predicted"/>
<name>A0AAI8VDN0_9PEZI</name>
<dbReference type="SUPFAM" id="SSF53474">
    <property type="entry name" value="alpha/beta-Hydrolases"/>
    <property type="match status" value="1"/>
</dbReference>
<evidence type="ECO:0000259" key="1">
    <source>
        <dbReference type="Pfam" id="PF01738"/>
    </source>
</evidence>
<dbReference type="Proteomes" id="UP001295740">
    <property type="component" value="Unassembled WGS sequence"/>
</dbReference>
<keyword evidence="3" id="KW-1185">Reference proteome</keyword>
<accession>A0AAI8VDN0</accession>
<dbReference type="InterPro" id="IPR002925">
    <property type="entry name" value="Dienelactn_hydro"/>
</dbReference>
<dbReference type="AlphaFoldDB" id="A0AAI8VDN0"/>
<evidence type="ECO:0000313" key="3">
    <source>
        <dbReference type="Proteomes" id="UP001295740"/>
    </source>
</evidence>
<organism evidence="2 3">
    <name type="scientific">Anthostomella pinea</name>
    <dbReference type="NCBI Taxonomy" id="933095"/>
    <lineage>
        <taxon>Eukaryota</taxon>
        <taxon>Fungi</taxon>
        <taxon>Dikarya</taxon>
        <taxon>Ascomycota</taxon>
        <taxon>Pezizomycotina</taxon>
        <taxon>Sordariomycetes</taxon>
        <taxon>Xylariomycetidae</taxon>
        <taxon>Xylariales</taxon>
        <taxon>Xylariaceae</taxon>
        <taxon>Anthostomella</taxon>
    </lineage>
</organism>